<dbReference type="EMBL" id="CP071091">
    <property type="protein sequence ID" value="QSQ17034.1"/>
    <property type="molecule type" value="Genomic_DNA"/>
</dbReference>
<gene>
    <name evidence="1" type="ORF">JY572_13675</name>
</gene>
<organism evidence="1 2">
    <name type="scientific">Myxococcus landrumensis</name>
    <dbReference type="NCBI Taxonomy" id="2813577"/>
    <lineage>
        <taxon>Bacteria</taxon>
        <taxon>Pseudomonadati</taxon>
        <taxon>Myxococcota</taxon>
        <taxon>Myxococcia</taxon>
        <taxon>Myxococcales</taxon>
        <taxon>Cystobacterineae</taxon>
        <taxon>Myxococcaceae</taxon>
        <taxon>Myxococcus</taxon>
    </lineage>
</organism>
<protein>
    <submittedName>
        <fullName evidence="1">DUF3703 domain-containing protein</fullName>
    </submittedName>
</protein>
<evidence type="ECO:0000313" key="2">
    <source>
        <dbReference type="Proteomes" id="UP000663090"/>
    </source>
</evidence>
<sequence length="117" mass="13024">MTMRPLLRAAFEHALREALEAESRAELPRAWRHLERAHVLSQGFAGPHVRVHWRMLGYGWRRRDVKEVWGQVARVLGAGPASWLGRAPVGNTGGADVGIFTPMPIPDDLRAILDAEG</sequence>
<proteinExistence type="predicted"/>
<dbReference type="Pfam" id="PF12487">
    <property type="entry name" value="DUF3703"/>
    <property type="match status" value="1"/>
</dbReference>
<reference evidence="1 2" key="1">
    <citation type="submission" date="2021-02" db="EMBL/GenBank/DDBJ databases">
        <title>De Novo genome assembly of isolated myxobacteria.</title>
        <authorList>
            <person name="Stevens D.C."/>
        </authorList>
    </citation>
    <scope>NUCLEOTIDE SEQUENCE [LARGE SCALE GENOMIC DNA]</scope>
    <source>
        <strain evidence="1 2">SCHIC003</strain>
    </source>
</reference>
<dbReference type="Proteomes" id="UP000663090">
    <property type="component" value="Chromosome"/>
</dbReference>
<evidence type="ECO:0000313" key="1">
    <source>
        <dbReference type="EMBL" id="QSQ17034.1"/>
    </source>
</evidence>
<dbReference type="InterPro" id="IPR022172">
    <property type="entry name" value="DUF3703"/>
</dbReference>
<dbReference type="RefSeq" id="WP_206718670.1">
    <property type="nucleotide sequence ID" value="NZ_CP071091.1"/>
</dbReference>
<name>A0ABX7NF69_9BACT</name>
<keyword evidence="2" id="KW-1185">Reference proteome</keyword>
<accession>A0ABX7NF69</accession>